<reference evidence="2 3" key="1">
    <citation type="journal article" date="2020" name="Cell">
        <title>Large-Scale Comparative Analyses of Tick Genomes Elucidate Their Genetic Diversity and Vector Capacities.</title>
        <authorList>
            <consortium name="Tick Genome and Microbiome Consortium (TIGMIC)"/>
            <person name="Jia N."/>
            <person name="Wang J."/>
            <person name="Shi W."/>
            <person name="Du L."/>
            <person name="Sun Y."/>
            <person name="Zhan W."/>
            <person name="Jiang J.F."/>
            <person name="Wang Q."/>
            <person name="Zhang B."/>
            <person name="Ji P."/>
            <person name="Bell-Sakyi L."/>
            <person name="Cui X.M."/>
            <person name="Yuan T.T."/>
            <person name="Jiang B.G."/>
            <person name="Yang W.F."/>
            <person name="Lam T.T."/>
            <person name="Chang Q.C."/>
            <person name="Ding S.J."/>
            <person name="Wang X.J."/>
            <person name="Zhu J.G."/>
            <person name="Ruan X.D."/>
            <person name="Zhao L."/>
            <person name="Wei J.T."/>
            <person name="Ye R.Z."/>
            <person name="Que T.C."/>
            <person name="Du C.H."/>
            <person name="Zhou Y.H."/>
            <person name="Cheng J.X."/>
            <person name="Dai P.F."/>
            <person name="Guo W.B."/>
            <person name="Han X.H."/>
            <person name="Huang E.J."/>
            <person name="Li L.F."/>
            <person name="Wei W."/>
            <person name="Gao Y.C."/>
            <person name="Liu J.Z."/>
            <person name="Shao H.Z."/>
            <person name="Wang X."/>
            <person name="Wang C.C."/>
            <person name="Yang T.C."/>
            <person name="Huo Q.B."/>
            <person name="Li W."/>
            <person name="Chen H.Y."/>
            <person name="Chen S.E."/>
            <person name="Zhou L.G."/>
            <person name="Ni X.B."/>
            <person name="Tian J.H."/>
            <person name="Sheng Y."/>
            <person name="Liu T."/>
            <person name="Pan Y.S."/>
            <person name="Xia L.Y."/>
            <person name="Li J."/>
            <person name="Zhao F."/>
            <person name="Cao W.C."/>
        </authorList>
    </citation>
    <scope>NUCLEOTIDE SEQUENCE [LARGE SCALE GENOMIC DNA]</scope>
    <source>
        <strain evidence="2">HaeL-2018</strain>
    </source>
</reference>
<evidence type="ECO:0000313" key="2">
    <source>
        <dbReference type="EMBL" id="KAH9382826.1"/>
    </source>
</evidence>
<feature type="compositionally biased region" description="Low complexity" evidence="1">
    <location>
        <begin position="50"/>
        <end position="63"/>
    </location>
</feature>
<accession>A0A9J6H709</accession>
<dbReference type="EMBL" id="JABSTR010000434">
    <property type="protein sequence ID" value="KAH9382826.1"/>
    <property type="molecule type" value="Genomic_DNA"/>
</dbReference>
<evidence type="ECO:0000256" key="1">
    <source>
        <dbReference type="SAM" id="MobiDB-lite"/>
    </source>
</evidence>
<sequence>MGKATKIQEPSAIEANAAPAGTNHHQKHPEEPKGSLCVLSSVPRQASGGSTNRQQSHSPSSSKSRYRSKGRAGKQEHRSRSKTPKQQPKCPRRSTKAVPGQNIDVAVSWASAAFSTQTTPHLGLMTHRQK</sequence>
<dbReference type="AlphaFoldDB" id="A0A9J6H709"/>
<gene>
    <name evidence="2" type="ORF">HPB48_023388</name>
</gene>
<evidence type="ECO:0000313" key="3">
    <source>
        <dbReference type="Proteomes" id="UP000821853"/>
    </source>
</evidence>
<comment type="caution">
    <text evidence="2">The sequence shown here is derived from an EMBL/GenBank/DDBJ whole genome shotgun (WGS) entry which is preliminary data.</text>
</comment>
<proteinExistence type="predicted"/>
<dbReference type="VEuPathDB" id="VectorBase:HLOH_054128"/>
<protein>
    <submittedName>
        <fullName evidence="2">Uncharacterized protein</fullName>
    </submittedName>
</protein>
<keyword evidence="3" id="KW-1185">Reference proteome</keyword>
<organism evidence="2 3">
    <name type="scientific">Haemaphysalis longicornis</name>
    <name type="common">Bush tick</name>
    <dbReference type="NCBI Taxonomy" id="44386"/>
    <lineage>
        <taxon>Eukaryota</taxon>
        <taxon>Metazoa</taxon>
        <taxon>Ecdysozoa</taxon>
        <taxon>Arthropoda</taxon>
        <taxon>Chelicerata</taxon>
        <taxon>Arachnida</taxon>
        <taxon>Acari</taxon>
        <taxon>Parasitiformes</taxon>
        <taxon>Ixodida</taxon>
        <taxon>Ixodoidea</taxon>
        <taxon>Ixodidae</taxon>
        <taxon>Haemaphysalinae</taxon>
        <taxon>Haemaphysalis</taxon>
    </lineage>
</organism>
<dbReference type="Proteomes" id="UP000821853">
    <property type="component" value="Unassembled WGS sequence"/>
</dbReference>
<name>A0A9J6H709_HAELO</name>
<feature type="region of interest" description="Disordered" evidence="1">
    <location>
        <begin position="1"/>
        <end position="102"/>
    </location>
</feature>